<dbReference type="EMBL" id="KQ981150">
    <property type="protein sequence ID" value="KYN09080.1"/>
    <property type="molecule type" value="Genomic_DNA"/>
</dbReference>
<evidence type="ECO:0008006" key="3">
    <source>
        <dbReference type="Google" id="ProtNLM"/>
    </source>
</evidence>
<accession>A0A151IQX7</accession>
<sequence length="234" mass="26922">MTDNACFGWSVVAALHPAERHANREYSYSHYTIVLNLAGIEFPMILKNITKFERLNAVSINVYGIENTSTSLDKLASYFDKDKLEIVRSKFSTLSDEEFELLTRKGVFLYEYIDCVGKLQDTRLSPGESFYSSLTGDTVSESDYAHAAKVWQRFSIRTLGEYSDLYLKTDVLLLVDVFENFRNSCITGYDLDRAHYYILPGFTWDAVLKHTCVRFELLIEIDMIIPSRNSIRHA</sequence>
<evidence type="ECO:0000313" key="2">
    <source>
        <dbReference type="Proteomes" id="UP000078492"/>
    </source>
</evidence>
<dbReference type="Proteomes" id="UP000078492">
    <property type="component" value="Unassembled WGS sequence"/>
</dbReference>
<protein>
    <recommendedName>
        <fullName evidence="3">DNA-directed DNA polymerase</fullName>
    </recommendedName>
</protein>
<name>A0A151IQX7_9HYME</name>
<organism evidence="1 2">
    <name type="scientific">Trachymyrmex cornetzi</name>
    <dbReference type="NCBI Taxonomy" id="471704"/>
    <lineage>
        <taxon>Eukaryota</taxon>
        <taxon>Metazoa</taxon>
        <taxon>Ecdysozoa</taxon>
        <taxon>Arthropoda</taxon>
        <taxon>Hexapoda</taxon>
        <taxon>Insecta</taxon>
        <taxon>Pterygota</taxon>
        <taxon>Neoptera</taxon>
        <taxon>Endopterygota</taxon>
        <taxon>Hymenoptera</taxon>
        <taxon>Apocrita</taxon>
        <taxon>Aculeata</taxon>
        <taxon>Formicoidea</taxon>
        <taxon>Formicidae</taxon>
        <taxon>Myrmicinae</taxon>
        <taxon>Trachymyrmex</taxon>
    </lineage>
</organism>
<reference evidence="1 2" key="1">
    <citation type="submission" date="2015-09" db="EMBL/GenBank/DDBJ databases">
        <title>Trachymyrmex cornetzi WGS genome.</title>
        <authorList>
            <person name="Nygaard S."/>
            <person name="Hu H."/>
            <person name="Boomsma J."/>
            <person name="Zhang G."/>
        </authorList>
    </citation>
    <scope>NUCLEOTIDE SEQUENCE [LARGE SCALE GENOMIC DNA]</scope>
    <source>
        <strain evidence="1">Tcor2-1</strain>
        <tissue evidence="1">Whole body</tissue>
    </source>
</reference>
<gene>
    <name evidence="1" type="ORF">ALC57_18810</name>
</gene>
<dbReference type="STRING" id="471704.A0A151IQX7"/>
<dbReference type="PANTHER" id="PTHR31511">
    <property type="entry name" value="PROTEIN CBG23764"/>
    <property type="match status" value="1"/>
</dbReference>
<dbReference type="PANTHER" id="PTHR31511:SF12">
    <property type="entry name" value="RHO TERMINATION FACTOR N-TERMINAL DOMAIN-CONTAINING PROTEIN"/>
    <property type="match status" value="1"/>
</dbReference>
<keyword evidence="2" id="KW-1185">Reference proteome</keyword>
<evidence type="ECO:0000313" key="1">
    <source>
        <dbReference type="EMBL" id="KYN09080.1"/>
    </source>
</evidence>
<dbReference type="AlphaFoldDB" id="A0A151IQX7"/>
<proteinExistence type="predicted"/>